<organism evidence="1 2">
    <name type="scientific">Arthrobacter rhombi</name>
    <dbReference type="NCBI Taxonomy" id="71253"/>
    <lineage>
        <taxon>Bacteria</taxon>
        <taxon>Bacillati</taxon>
        <taxon>Actinomycetota</taxon>
        <taxon>Actinomycetes</taxon>
        <taxon>Micrococcales</taxon>
        <taxon>Micrococcaceae</taxon>
        <taxon>Arthrobacter</taxon>
    </lineage>
</organism>
<dbReference type="Proteomes" id="UP000195913">
    <property type="component" value="Unassembled WGS sequence"/>
</dbReference>
<evidence type="ECO:0000313" key="1">
    <source>
        <dbReference type="EMBL" id="SJM69947.1"/>
    </source>
</evidence>
<dbReference type="AlphaFoldDB" id="A0A1R4GP51"/>
<name>A0A1R4GP51_9MICC</name>
<evidence type="ECO:0000313" key="2">
    <source>
        <dbReference type="Proteomes" id="UP000195913"/>
    </source>
</evidence>
<sequence length="190" mass="20842">MPIQRTYRRDDDGVLQFREAWFEQGEGEEAGQFVVNHGTVGNLSTTKEAVDVDAERGAGLMEAFADQCATDGFAQLTGADQSWVIAQYALKTTEGTQRDEYLRDKAMEALRGHLAWRGLGTVESSDFAPRKLNIRILSPEPGKAVTAITTCIRQAKLDFTKLSIGVAPHDAPEAAKQKYPMPPKIPFSVA</sequence>
<proteinExistence type="predicted"/>
<accession>A0A1R4GP51</accession>
<protein>
    <submittedName>
        <fullName evidence="1">Uncharacterized protein</fullName>
    </submittedName>
</protein>
<dbReference type="EMBL" id="FUHW01000038">
    <property type="protein sequence ID" value="SJM69947.1"/>
    <property type="molecule type" value="Genomic_DNA"/>
</dbReference>
<keyword evidence="2" id="KW-1185">Reference proteome</keyword>
<gene>
    <name evidence="1" type="ORF">FM101_12160</name>
</gene>
<dbReference type="RefSeq" id="WP_086999907.1">
    <property type="nucleotide sequence ID" value="NZ_FUHW01000038.1"/>
</dbReference>
<reference evidence="1 2" key="1">
    <citation type="submission" date="2017-02" db="EMBL/GenBank/DDBJ databases">
        <authorList>
            <person name="Peterson S.W."/>
        </authorList>
    </citation>
    <scope>NUCLEOTIDE SEQUENCE [LARGE SCALE GENOMIC DNA]</scope>
    <source>
        <strain evidence="1 2">B Ar 00.02</strain>
    </source>
</reference>